<dbReference type="Proteomes" id="UP000324222">
    <property type="component" value="Unassembled WGS sequence"/>
</dbReference>
<accession>A0A5B7CZC4</accession>
<evidence type="ECO:0000313" key="2">
    <source>
        <dbReference type="Proteomes" id="UP000324222"/>
    </source>
</evidence>
<name>A0A5B7CZC4_PORTR</name>
<comment type="caution">
    <text evidence="1">The sequence shown here is derived from an EMBL/GenBank/DDBJ whole genome shotgun (WGS) entry which is preliminary data.</text>
</comment>
<reference evidence="1 2" key="1">
    <citation type="submission" date="2019-05" db="EMBL/GenBank/DDBJ databases">
        <title>Another draft genome of Portunus trituberculatus and its Hox gene families provides insights of decapod evolution.</title>
        <authorList>
            <person name="Jeong J.-H."/>
            <person name="Song I."/>
            <person name="Kim S."/>
            <person name="Choi T."/>
            <person name="Kim D."/>
            <person name="Ryu S."/>
            <person name="Kim W."/>
        </authorList>
    </citation>
    <scope>NUCLEOTIDE SEQUENCE [LARGE SCALE GENOMIC DNA]</scope>
    <source>
        <tissue evidence="1">Muscle</tissue>
    </source>
</reference>
<dbReference type="EMBL" id="VSRR010000379">
    <property type="protein sequence ID" value="MPC14790.1"/>
    <property type="molecule type" value="Genomic_DNA"/>
</dbReference>
<dbReference type="AlphaFoldDB" id="A0A5B7CZC4"/>
<organism evidence="1 2">
    <name type="scientific">Portunus trituberculatus</name>
    <name type="common">Swimming crab</name>
    <name type="synonym">Neptunus trituberculatus</name>
    <dbReference type="NCBI Taxonomy" id="210409"/>
    <lineage>
        <taxon>Eukaryota</taxon>
        <taxon>Metazoa</taxon>
        <taxon>Ecdysozoa</taxon>
        <taxon>Arthropoda</taxon>
        <taxon>Crustacea</taxon>
        <taxon>Multicrustacea</taxon>
        <taxon>Malacostraca</taxon>
        <taxon>Eumalacostraca</taxon>
        <taxon>Eucarida</taxon>
        <taxon>Decapoda</taxon>
        <taxon>Pleocyemata</taxon>
        <taxon>Brachyura</taxon>
        <taxon>Eubrachyura</taxon>
        <taxon>Portunoidea</taxon>
        <taxon>Portunidae</taxon>
        <taxon>Portuninae</taxon>
        <taxon>Portunus</taxon>
    </lineage>
</organism>
<proteinExistence type="predicted"/>
<keyword evidence="2" id="KW-1185">Reference proteome</keyword>
<evidence type="ECO:0000313" key="1">
    <source>
        <dbReference type="EMBL" id="MPC14790.1"/>
    </source>
</evidence>
<sequence>MDNISLLIKVFPLDYDISDFRTAVSCGAQPANHRIVFFSIPANLPYTHLPTPGRVVNFTACCSLPRLCPSCNSIEMPTQAQRGNTSWGLLMMQ</sequence>
<protein>
    <submittedName>
        <fullName evidence="1">Uncharacterized protein</fullName>
    </submittedName>
</protein>
<gene>
    <name evidence="1" type="ORF">E2C01_007565</name>
</gene>